<dbReference type="GeneID" id="25737547"/>
<evidence type="ECO:0000313" key="3">
    <source>
        <dbReference type="Proteomes" id="UP000054498"/>
    </source>
</evidence>
<proteinExistence type="predicted"/>
<feature type="region of interest" description="Disordered" evidence="1">
    <location>
        <begin position="289"/>
        <end position="312"/>
    </location>
</feature>
<dbReference type="OrthoDB" id="568398at2759"/>
<dbReference type="STRING" id="145388.A0A0D2ND83"/>
<feature type="compositionally biased region" description="Basic and acidic residues" evidence="1">
    <location>
        <begin position="221"/>
        <end position="248"/>
    </location>
</feature>
<dbReference type="RefSeq" id="XP_013902305.1">
    <property type="nucleotide sequence ID" value="XM_014046851.1"/>
</dbReference>
<keyword evidence="2" id="KW-0808">Transferase</keyword>
<dbReference type="Proteomes" id="UP000054498">
    <property type="component" value="Unassembled WGS sequence"/>
</dbReference>
<gene>
    <name evidence="2" type="ORF">MNEG_4670</name>
</gene>
<dbReference type="EC" id="2.7.1.67" evidence="2"/>
<reference evidence="2 3" key="1">
    <citation type="journal article" date="2013" name="BMC Genomics">
        <title>Reconstruction of the lipid metabolism for the microalga Monoraphidium neglectum from its genome sequence reveals characteristics suitable for biofuel production.</title>
        <authorList>
            <person name="Bogen C."/>
            <person name="Al-Dilaimi A."/>
            <person name="Albersmeier A."/>
            <person name="Wichmann J."/>
            <person name="Grundmann M."/>
            <person name="Rupp O."/>
            <person name="Lauersen K.J."/>
            <person name="Blifernez-Klassen O."/>
            <person name="Kalinowski J."/>
            <person name="Goesmann A."/>
            <person name="Mussgnug J.H."/>
            <person name="Kruse O."/>
        </authorList>
    </citation>
    <scope>NUCLEOTIDE SEQUENCE [LARGE SCALE GENOMIC DNA]</scope>
    <source>
        <strain evidence="2 3">SAG 48.87</strain>
    </source>
</reference>
<keyword evidence="2" id="KW-0418">Kinase</keyword>
<evidence type="ECO:0000256" key="1">
    <source>
        <dbReference type="SAM" id="MobiDB-lite"/>
    </source>
</evidence>
<accession>A0A0D2ND83</accession>
<dbReference type="EMBL" id="KK100879">
    <property type="protein sequence ID" value="KIZ03286.1"/>
    <property type="molecule type" value="Genomic_DNA"/>
</dbReference>
<sequence length="441" mass="46494">MAAWELASNGLGVPTDECGILTQLYLNSSAHAQEAACSALLQLPQPAAERFLIQVVYLAVARPSTCLERAVVELCRTSLGLALKVAWLLLALHLDQPSNRHLALFREKVECAALDGRWPLPIWDLTRHLLAPGAELSAAAAAASSSLGDSFVAVPPSSIGARLGSSGGIGRFRASFEGRRGGGGSAGGASLSDGQQHHQQQQHPQQKQRHHAPGVTQPLLESERRAVVGRRGEGREESEGEDLAPRDLEPLEEFERRLGQLHDDLGDGEGVTALMRASRQAEEAAIALDSFSGGGRTPAQAPPRSVGGSDVGGRAAAAAAGAPWLVADEAEDTRLLSLSGLLAAQPAGMEGRLRRDLFGASMDFVAALCEASRCLTRFQQAERMPVLRRCLRRISNEVEAAAAQQVPVLLPIGGGGGGPAERVVRLCADEAVIFNSAEKVI</sequence>
<evidence type="ECO:0000313" key="2">
    <source>
        <dbReference type="EMBL" id="KIZ03286.1"/>
    </source>
</evidence>
<keyword evidence="3" id="KW-1185">Reference proteome</keyword>
<feature type="region of interest" description="Disordered" evidence="1">
    <location>
        <begin position="174"/>
        <end position="248"/>
    </location>
</feature>
<dbReference type="AlphaFoldDB" id="A0A0D2ND83"/>
<dbReference type="KEGG" id="mng:MNEG_4670"/>
<name>A0A0D2ND83_9CHLO</name>
<dbReference type="GO" id="GO:0004430">
    <property type="term" value="F:1-phosphatidylinositol 4-kinase activity"/>
    <property type="evidence" value="ECO:0007669"/>
    <property type="project" value="UniProtKB-EC"/>
</dbReference>
<organism evidence="2 3">
    <name type="scientific">Monoraphidium neglectum</name>
    <dbReference type="NCBI Taxonomy" id="145388"/>
    <lineage>
        <taxon>Eukaryota</taxon>
        <taxon>Viridiplantae</taxon>
        <taxon>Chlorophyta</taxon>
        <taxon>core chlorophytes</taxon>
        <taxon>Chlorophyceae</taxon>
        <taxon>CS clade</taxon>
        <taxon>Sphaeropleales</taxon>
        <taxon>Selenastraceae</taxon>
        <taxon>Monoraphidium</taxon>
    </lineage>
</organism>
<protein>
    <submittedName>
        <fullName evidence="2">Phosphatidylinositol 4-kinase</fullName>
        <ecNumber evidence="2">2.7.1.67</ecNumber>
    </submittedName>
</protein>